<dbReference type="PANTHER" id="PTHR43630:SF2">
    <property type="entry name" value="GLYCOSYLTRANSFERASE"/>
    <property type="match status" value="1"/>
</dbReference>
<evidence type="ECO:0000313" key="3">
    <source>
        <dbReference type="EMBL" id="SNQ29897.1"/>
    </source>
</evidence>
<proteinExistence type="inferred from homology"/>
<dbReference type="PANTHER" id="PTHR43630">
    <property type="entry name" value="POLY-BETA-1,6-N-ACETYL-D-GLUCOSAMINE SYNTHASE"/>
    <property type="match status" value="1"/>
</dbReference>
<keyword evidence="3" id="KW-0808">Transferase</keyword>
<dbReference type="Proteomes" id="UP000243463">
    <property type="component" value="Unassembled WGS sequence"/>
</dbReference>
<gene>
    <name evidence="3" type="ORF">SAMN05444584_1869</name>
</gene>
<comment type="similarity">
    <text evidence="1">Belongs to the glycosyltransferase 2 family. WaaE/KdtX subfamily.</text>
</comment>
<organism evidence="3 4">
    <name type="scientific">Acinetobacter apis</name>
    <dbReference type="NCBI Taxonomy" id="1229165"/>
    <lineage>
        <taxon>Bacteria</taxon>
        <taxon>Pseudomonadati</taxon>
        <taxon>Pseudomonadota</taxon>
        <taxon>Gammaproteobacteria</taxon>
        <taxon>Moraxellales</taxon>
        <taxon>Moraxellaceae</taxon>
        <taxon>Acinetobacter</taxon>
    </lineage>
</organism>
<dbReference type="RefSeq" id="WP_088823995.1">
    <property type="nucleotide sequence ID" value="NZ_FZLN01000003.1"/>
</dbReference>
<evidence type="ECO:0000256" key="1">
    <source>
        <dbReference type="ARBA" id="ARBA00038494"/>
    </source>
</evidence>
<accession>A0A217EHR9</accession>
<dbReference type="InterPro" id="IPR029044">
    <property type="entry name" value="Nucleotide-diphossugar_trans"/>
</dbReference>
<name>A0A217EHR9_9GAMM</name>
<reference evidence="4" key="1">
    <citation type="submission" date="2017-06" db="EMBL/GenBank/DDBJ databases">
        <authorList>
            <person name="Varghese N."/>
            <person name="Submissions S."/>
        </authorList>
    </citation>
    <scope>NUCLEOTIDE SEQUENCE [LARGE SCALE GENOMIC DNA]</scope>
    <source>
        <strain evidence="4">ANC 5114</strain>
    </source>
</reference>
<dbReference type="EMBL" id="FZLN01000003">
    <property type="protein sequence ID" value="SNQ29897.1"/>
    <property type="molecule type" value="Genomic_DNA"/>
</dbReference>
<dbReference type="AlphaFoldDB" id="A0A217EHR9"/>
<dbReference type="OrthoDB" id="9815923at2"/>
<dbReference type="SUPFAM" id="SSF53448">
    <property type="entry name" value="Nucleotide-diphospho-sugar transferases"/>
    <property type="match status" value="1"/>
</dbReference>
<dbReference type="Gene3D" id="3.90.550.10">
    <property type="entry name" value="Spore Coat Polysaccharide Biosynthesis Protein SpsA, Chain A"/>
    <property type="match status" value="1"/>
</dbReference>
<evidence type="ECO:0000313" key="4">
    <source>
        <dbReference type="Proteomes" id="UP000243463"/>
    </source>
</evidence>
<dbReference type="Pfam" id="PF00535">
    <property type="entry name" value="Glycos_transf_2"/>
    <property type="match status" value="1"/>
</dbReference>
<dbReference type="CDD" id="cd02511">
    <property type="entry name" value="Beta4Glucosyltransferase"/>
    <property type="match status" value="1"/>
</dbReference>
<sequence length="251" mass="28805">MNRIPCSVYIITLNCGRWLEQTLESVRDFAEVIILDSGSTDNTYQIAKSFDNVKISHQHWLGYVGQKKLALAQCKYPWALNLDGDEVLSDELKAQIVSTIQDNKVDGLITPINDIFLGMGNNKFTKKHAKVRFFRKAKAHYDASNQVHENIIVDGQVASATGDIYHYGESSIYIKVQKNNHYSELKAKEKFEKNKRPSLVKLVCIMPLAFFKSYIIRRSCLNGWRGFVNSMINAFYAFLKEAKLFEKHLKK</sequence>
<feature type="domain" description="Glycosyltransferase 2-like" evidence="2">
    <location>
        <begin position="7"/>
        <end position="140"/>
    </location>
</feature>
<dbReference type="InterPro" id="IPR001173">
    <property type="entry name" value="Glyco_trans_2-like"/>
</dbReference>
<protein>
    <submittedName>
        <fullName evidence="3">Glycosyltransferase involved in cell wall bisynthesis</fullName>
    </submittedName>
</protein>
<evidence type="ECO:0000259" key="2">
    <source>
        <dbReference type="Pfam" id="PF00535"/>
    </source>
</evidence>
<keyword evidence="4" id="KW-1185">Reference proteome</keyword>
<dbReference type="GO" id="GO:0016740">
    <property type="term" value="F:transferase activity"/>
    <property type="evidence" value="ECO:0007669"/>
    <property type="project" value="UniProtKB-KW"/>
</dbReference>